<dbReference type="SUPFAM" id="SSF50978">
    <property type="entry name" value="WD40 repeat-like"/>
    <property type="match status" value="1"/>
</dbReference>
<comment type="caution">
    <text evidence="5">The sequence shown here is derived from an EMBL/GenBank/DDBJ whole genome shotgun (WGS) entry which is preliminary data.</text>
</comment>
<sequence>PSFFSERSSSNCAVQIYPQCDRCSPLDQAAAQAACLVKARAFVAAVRAYNELISKWPEEPQLYTGRATALLKRGWNGDAYSALLDCRTTLNLTDRVPSGSVSMSTSSNSFNSSACSHNTRARNCVRITALLLSARCLLRLDWILEARVMLNKARQESSLLLKTDQCDQSTPQPMNGVHRPDSSVSERGLDKFFTILETEIRSREIEAERKQRAEAKAQEHSSFKQTDQTDRDAGKSSHAAAPRNPDRFLKPSWTSMVLEEVVRLTSSSQPDQSDAPTISEPAQEPVAVDGAHPGSTAAATGSHSSPEAISNAHDSFDLPDDVIWLPSPAESTSSRSASPTPLCSCLSCLTNNNKHENDGETVRCSKASDFTQRFLGHCNKITDIKEANFFGSHGQYIVAGSDCGSIFIWDRPTTNTVRILEADSSTVNCVQPHPSICLLASSGIDSVVRLWSPISEDDAEDSRVIKDHVGAAERNQRRSVTDPLEFVLLNMGYRISGLDAGFTRRRSRRLRAAYGGERQSNPPRGMRTRLRDRQRSKSSSDADGDLEVRIEFDTNAMDHEGEDESVASSGEAGNEDYDNPADLDDLPEVRGAVVYTGEPSSSVSVETNGVRQNQGTDNNERGGDRSAGASGSQRVARRGRRNRYQPCPSKAQISVTDSTSSELNSPSSSTKTKTKRARNELTSSAFQPPIACSVFDDDDDDGDHVEEESSTDSDNPTRTHSSSSNHRTESLANVNARRGTSSSHTQSVTTPLATLRSVLHTGDHLFLFGATSSADRRPRRRERRSAAGHGVRTEDPDDDENAVPEVPCSMS</sequence>
<dbReference type="GO" id="GO:0005737">
    <property type="term" value="C:cytoplasm"/>
    <property type="evidence" value="ECO:0007669"/>
    <property type="project" value="TreeGrafter"/>
</dbReference>
<dbReference type="Pfam" id="PF00400">
    <property type="entry name" value="WD40"/>
    <property type="match status" value="2"/>
</dbReference>
<dbReference type="InterPro" id="IPR045151">
    <property type="entry name" value="DCAF8"/>
</dbReference>
<dbReference type="InterPro" id="IPR015943">
    <property type="entry name" value="WD40/YVTN_repeat-like_dom_sf"/>
</dbReference>
<feature type="compositionally biased region" description="Polar residues" evidence="4">
    <location>
        <begin position="598"/>
        <end position="617"/>
    </location>
</feature>
<dbReference type="AlphaFoldDB" id="A0A504Y6R0"/>
<feature type="region of interest" description="Disordered" evidence="4">
    <location>
        <begin position="285"/>
        <end position="313"/>
    </location>
</feature>
<feature type="compositionally biased region" description="Polar residues" evidence="4">
    <location>
        <begin position="730"/>
        <end position="749"/>
    </location>
</feature>
<feature type="region of interest" description="Disordered" evidence="4">
    <location>
        <begin position="511"/>
        <end position="749"/>
    </location>
</feature>
<dbReference type="PANTHER" id="PTHR15574">
    <property type="entry name" value="WD REPEAT DOMAIN-CONTAINING FAMILY"/>
    <property type="match status" value="1"/>
</dbReference>
<feature type="compositionally biased region" description="Basic and acidic residues" evidence="4">
    <location>
        <begin position="529"/>
        <end position="559"/>
    </location>
</feature>
<feature type="compositionally biased region" description="Low complexity" evidence="4">
    <location>
        <begin position="656"/>
        <end position="671"/>
    </location>
</feature>
<reference evidence="5 6" key="1">
    <citation type="submission" date="2019-04" db="EMBL/GenBank/DDBJ databases">
        <title>Annotation for the trematode Fasciola gigantica.</title>
        <authorList>
            <person name="Choi Y.-J."/>
        </authorList>
    </citation>
    <scope>NUCLEOTIDE SEQUENCE [LARGE SCALE GENOMIC DNA]</scope>
    <source>
        <strain evidence="5">Uganda_cow_1</strain>
    </source>
</reference>
<feature type="repeat" description="WD" evidence="3">
    <location>
        <begin position="420"/>
        <end position="452"/>
    </location>
</feature>
<evidence type="ECO:0000256" key="4">
    <source>
        <dbReference type="SAM" id="MobiDB-lite"/>
    </source>
</evidence>
<dbReference type="OrthoDB" id="4869960at2759"/>
<keyword evidence="2" id="KW-0677">Repeat</keyword>
<proteinExistence type="predicted"/>
<evidence type="ECO:0000313" key="5">
    <source>
        <dbReference type="EMBL" id="TPP56311.1"/>
    </source>
</evidence>
<dbReference type="InterPro" id="IPR001680">
    <property type="entry name" value="WD40_rpt"/>
</dbReference>
<dbReference type="PROSITE" id="PS50082">
    <property type="entry name" value="WD_REPEATS_2"/>
    <property type="match status" value="1"/>
</dbReference>
<feature type="compositionally biased region" description="Acidic residues" evidence="4">
    <location>
        <begin position="695"/>
        <end position="711"/>
    </location>
</feature>
<accession>A0A504Y6R0</accession>
<evidence type="ECO:0000313" key="6">
    <source>
        <dbReference type="Proteomes" id="UP000316759"/>
    </source>
</evidence>
<gene>
    <name evidence="5" type="ORF">FGIG_12409</name>
</gene>
<dbReference type="GO" id="GO:0045717">
    <property type="term" value="P:negative regulation of fatty acid biosynthetic process"/>
    <property type="evidence" value="ECO:0007669"/>
    <property type="project" value="TreeGrafter"/>
</dbReference>
<dbReference type="InterPro" id="IPR036322">
    <property type="entry name" value="WD40_repeat_dom_sf"/>
</dbReference>
<feature type="region of interest" description="Disordered" evidence="4">
    <location>
        <begin position="206"/>
        <end position="252"/>
    </location>
</feature>
<keyword evidence="6" id="KW-1185">Reference proteome</keyword>
<evidence type="ECO:0000256" key="2">
    <source>
        <dbReference type="ARBA" id="ARBA00022737"/>
    </source>
</evidence>
<dbReference type="SUPFAM" id="SSF48452">
    <property type="entry name" value="TPR-like"/>
    <property type="match status" value="1"/>
</dbReference>
<dbReference type="GO" id="GO:0080008">
    <property type="term" value="C:Cul4-RING E3 ubiquitin ligase complex"/>
    <property type="evidence" value="ECO:0007669"/>
    <property type="project" value="TreeGrafter"/>
</dbReference>
<feature type="compositionally biased region" description="Basic and acidic residues" evidence="4">
    <location>
        <begin position="206"/>
        <end position="235"/>
    </location>
</feature>
<evidence type="ECO:0000256" key="3">
    <source>
        <dbReference type="PROSITE-ProRule" id="PRU00221"/>
    </source>
</evidence>
<organism evidence="5 6">
    <name type="scientific">Fasciola gigantica</name>
    <name type="common">Giant liver fluke</name>
    <dbReference type="NCBI Taxonomy" id="46835"/>
    <lineage>
        <taxon>Eukaryota</taxon>
        <taxon>Metazoa</taxon>
        <taxon>Spiralia</taxon>
        <taxon>Lophotrochozoa</taxon>
        <taxon>Platyhelminthes</taxon>
        <taxon>Trematoda</taxon>
        <taxon>Digenea</taxon>
        <taxon>Plagiorchiida</taxon>
        <taxon>Echinostomata</taxon>
        <taxon>Echinostomatoidea</taxon>
        <taxon>Fasciolidae</taxon>
        <taxon>Fasciola</taxon>
    </lineage>
</organism>
<evidence type="ECO:0000256" key="1">
    <source>
        <dbReference type="ARBA" id="ARBA00022574"/>
    </source>
</evidence>
<keyword evidence="1 3" id="KW-0853">WD repeat</keyword>
<feature type="non-terminal residue" evidence="5">
    <location>
        <position position="1"/>
    </location>
</feature>
<dbReference type="Gene3D" id="2.130.10.10">
    <property type="entry name" value="YVTN repeat-like/Quinoprotein amine dehydrogenase"/>
    <property type="match status" value="1"/>
</dbReference>
<dbReference type="Gene3D" id="1.25.40.10">
    <property type="entry name" value="Tetratricopeptide repeat domain"/>
    <property type="match status" value="1"/>
</dbReference>
<dbReference type="SMART" id="SM00320">
    <property type="entry name" value="WD40"/>
    <property type="match status" value="2"/>
</dbReference>
<dbReference type="STRING" id="46835.A0A504Y6R0"/>
<feature type="region of interest" description="Disordered" evidence="4">
    <location>
        <begin position="768"/>
        <end position="811"/>
    </location>
</feature>
<name>A0A504Y6R0_FASGI</name>
<feature type="compositionally biased region" description="Low complexity" evidence="4">
    <location>
        <begin position="294"/>
        <end position="305"/>
    </location>
</feature>
<dbReference type="InterPro" id="IPR011990">
    <property type="entry name" value="TPR-like_helical_dom_sf"/>
</dbReference>
<feature type="compositionally biased region" description="Acidic residues" evidence="4">
    <location>
        <begin position="573"/>
        <end position="586"/>
    </location>
</feature>
<dbReference type="EMBL" id="SUNJ01014685">
    <property type="protein sequence ID" value="TPP56311.1"/>
    <property type="molecule type" value="Genomic_DNA"/>
</dbReference>
<dbReference type="PANTHER" id="PTHR15574:SF40">
    <property type="entry name" value="WD AND TETRATRICOPEPTIDE REPEATS PROTEIN 1"/>
    <property type="match status" value="1"/>
</dbReference>
<dbReference type="Proteomes" id="UP000316759">
    <property type="component" value="Unassembled WGS sequence"/>
</dbReference>
<protein>
    <submittedName>
        <fullName evidence="5">WD and tetratricopeptide repeats protein 1</fullName>
    </submittedName>
</protein>